<proteinExistence type="inferred from homology"/>
<reference evidence="13" key="1">
    <citation type="submission" date="2019-02" db="EMBL/GenBank/DDBJ databases">
        <title>Draft genome sequence of Muricauda sp. 176CP4-71.</title>
        <authorList>
            <person name="Park J.-S."/>
        </authorList>
    </citation>
    <scope>NUCLEOTIDE SEQUENCE [LARGE SCALE GENOMIC DNA]</scope>
    <source>
        <strain evidence="13">176GS2-150</strain>
    </source>
</reference>
<dbReference type="InterPro" id="IPR001872">
    <property type="entry name" value="Peptidase_A8"/>
</dbReference>
<dbReference type="EMBL" id="SHLY01000007">
    <property type="protein sequence ID" value="TAA41864.1"/>
    <property type="molecule type" value="Genomic_DNA"/>
</dbReference>
<evidence type="ECO:0000256" key="5">
    <source>
        <dbReference type="ARBA" id="ARBA00022750"/>
    </source>
</evidence>
<gene>
    <name evidence="9" type="primary">lspA</name>
    <name evidence="12" type="ORF">EXY25_16665</name>
</gene>
<dbReference type="Pfam" id="PF01252">
    <property type="entry name" value="Peptidase_A8"/>
    <property type="match status" value="1"/>
</dbReference>
<feature type="transmembrane region" description="Helical" evidence="9">
    <location>
        <begin position="97"/>
        <end position="116"/>
    </location>
</feature>
<evidence type="ECO:0000256" key="11">
    <source>
        <dbReference type="RuleBase" id="RU004181"/>
    </source>
</evidence>
<keyword evidence="7 9" id="KW-1133">Transmembrane helix</keyword>
<dbReference type="Proteomes" id="UP000292544">
    <property type="component" value="Unassembled WGS sequence"/>
</dbReference>
<keyword evidence="6 9" id="KW-0378">Hydrolase</keyword>
<comment type="function">
    <text evidence="9 10">This protein specifically catalyzes the removal of signal peptides from prolipoproteins.</text>
</comment>
<organism evidence="12 13">
    <name type="scientific">Corallincola spongiicola</name>
    <dbReference type="NCBI Taxonomy" id="2520508"/>
    <lineage>
        <taxon>Bacteria</taxon>
        <taxon>Pseudomonadati</taxon>
        <taxon>Pseudomonadota</taxon>
        <taxon>Gammaproteobacteria</taxon>
        <taxon>Alteromonadales</taxon>
        <taxon>Psychromonadaceae</taxon>
        <taxon>Corallincola</taxon>
    </lineage>
</organism>
<dbReference type="PROSITE" id="PS00855">
    <property type="entry name" value="SPASE_II"/>
    <property type="match status" value="1"/>
</dbReference>
<keyword evidence="8 9" id="KW-0472">Membrane</keyword>
<evidence type="ECO:0000256" key="9">
    <source>
        <dbReference type="HAMAP-Rule" id="MF_00161"/>
    </source>
</evidence>
<dbReference type="NCBIfam" id="TIGR00077">
    <property type="entry name" value="lspA"/>
    <property type="match status" value="1"/>
</dbReference>
<keyword evidence="5 9" id="KW-0064">Aspartyl protease</keyword>
<evidence type="ECO:0000256" key="10">
    <source>
        <dbReference type="RuleBase" id="RU000594"/>
    </source>
</evidence>
<dbReference type="EC" id="3.4.23.36" evidence="9"/>
<evidence type="ECO:0000256" key="6">
    <source>
        <dbReference type="ARBA" id="ARBA00022801"/>
    </source>
</evidence>
<accession>A0ABY1WLQ9</accession>
<feature type="active site" evidence="9">
    <location>
        <position position="144"/>
    </location>
</feature>
<keyword evidence="2 9" id="KW-1003">Cell membrane</keyword>
<dbReference type="HAMAP" id="MF_00161">
    <property type="entry name" value="LspA"/>
    <property type="match status" value="1"/>
</dbReference>
<feature type="transmembrane region" description="Helical" evidence="9">
    <location>
        <begin position="12"/>
        <end position="33"/>
    </location>
</feature>
<protein>
    <recommendedName>
        <fullName evidence="9">Lipoprotein signal peptidase</fullName>
        <ecNumber evidence="9">3.4.23.36</ecNumber>
    </recommendedName>
    <alternativeName>
        <fullName evidence="9">Prolipoprotein signal peptidase</fullName>
    </alternativeName>
    <alternativeName>
        <fullName evidence="9">Signal peptidase II</fullName>
        <shortName evidence="9">SPase II</shortName>
    </alternativeName>
</protein>
<dbReference type="PRINTS" id="PR00781">
    <property type="entry name" value="LIPOSIGPTASE"/>
</dbReference>
<dbReference type="PANTHER" id="PTHR33695:SF1">
    <property type="entry name" value="LIPOPROTEIN SIGNAL PEPTIDASE"/>
    <property type="match status" value="1"/>
</dbReference>
<dbReference type="PANTHER" id="PTHR33695">
    <property type="entry name" value="LIPOPROTEIN SIGNAL PEPTIDASE"/>
    <property type="match status" value="1"/>
</dbReference>
<feature type="transmembrane region" description="Helical" evidence="9">
    <location>
        <begin position="73"/>
        <end position="90"/>
    </location>
</feature>
<comment type="subcellular location">
    <subcellularLocation>
        <location evidence="9">Cell membrane</location>
        <topology evidence="9">Multi-pass membrane protein</topology>
    </subcellularLocation>
</comment>
<name>A0ABY1WLQ9_9GAMM</name>
<evidence type="ECO:0000313" key="13">
    <source>
        <dbReference type="Proteomes" id="UP000292544"/>
    </source>
</evidence>
<evidence type="ECO:0000256" key="3">
    <source>
        <dbReference type="ARBA" id="ARBA00022670"/>
    </source>
</evidence>
<comment type="pathway">
    <text evidence="9">Protein modification; lipoprotein biosynthesis (signal peptide cleavage).</text>
</comment>
<evidence type="ECO:0000256" key="2">
    <source>
        <dbReference type="ARBA" id="ARBA00022475"/>
    </source>
</evidence>
<keyword evidence="13" id="KW-1185">Reference proteome</keyword>
<comment type="caution">
    <text evidence="12">The sequence shown here is derived from an EMBL/GenBank/DDBJ whole genome shotgun (WGS) entry which is preliminary data.</text>
</comment>
<keyword evidence="4 9" id="KW-0812">Transmembrane</keyword>
<evidence type="ECO:0000256" key="7">
    <source>
        <dbReference type="ARBA" id="ARBA00022989"/>
    </source>
</evidence>
<comment type="catalytic activity">
    <reaction evidence="9 10">
        <text>Release of signal peptides from bacterial membrane prolipoproteins. Hydrolyzes -Xaa-Yaa-Zaa-|-(S,diacylglyceryl)Cys-, in which Xaa is hydrophobic (preferably Leu), and Yaa (Ala or Ser) and Zaa (Gly or Ala) have small, neutral side chains.</text>
        <dbReference type="EC" id="3.4.23.36"/>
    </reaction>
</comment>
<dbReference type="GO" id="GO:0004190">
    <property type="term" value="F:aspartic-type endopeptidase activity"/>
    <property type="evidence" value="ECO:0007669"/>
    <property type="project" value="UniProtKB-EC"/>
</dbReference>
<dbReference type="RefSeq" id="WP_130567748.1">
    <property type="nucleotide sequence ID" value="NZ_SHLY01000007.1"/>
</dbReference>
<evidence type="ECO:0000256" key="1">
    <source>
        <dbReference type="ARBA" id="ARBA00006139"/>
    </source>
</evidence>
<keyword evidence="12" id="KW-0449">Lipoprotein</keyword>
<keyword evidence="3 9" id="KW-0645">Protease</keyword>
<feature type="transmembrane region" description="Helical" evidence="9">
    <location>
        <begin position="136"/>
        <end position="156"/>
    </location>
</feature>
<feature type="active site" evidence="9">
    <location>
        <position position="126"/>
    </location>
</feature>
<evidence type="ECO:0000256" key="8">
    <source>
        <dbReference type="ARBA" id="ARBA00023136"/>
    </source>
</evidence>
<sequence length="172" mass="19498">MNSPKLAWQETGLRWLWLALVIVIADQATKLWVANTFAYRETVEFIPYLQWTYVHNEGAAFSFLSDAGGWQRWFFAFIAFVISGVLLYWLKGISRHMLLQSVSFSLVLGGAIGNLIDRVYLGYVIDFIDFYIGNWHWPAFNIADSAICIGAGLLILDALKGESRHEEAKGKS</sequence>
<evidence type="ECO:0000256" key="4">
    <source>
        <dbReference type="ARBA" id="ARBA00022692"/>
    </source>
</evidence>
<evidence type="ECO:0000313" key="12">
    <source>
        <dbReference type="EMBL" id="TAA41864.1"/>
    </source>
</evidence>
<comment type="similarity">
    <text evidence="1 9 11">Belongs to the peptidase A8 family.</text>
</comment>